<evidence type="ECO:0000256" key="1">
    <source>
        <dbReference type="ARBA" id="ARBA00004123"/>
    </source>
</evidence>
<dbReference type="Proteomes" id="UP001337655">
    <property type="component" value="Unassembled WGS sequence"/>
</dbReference>
<dbReference type="PANTHER" id="PTHR44111">
    <property type="entry name" value="ELONGATOR COMPLEX PROTEIN 2"/>
    <property type="match status" value="1"/>
</dbReference>
<dbReference type="GeneID" id="89928862"/>
<evidence type="ECO:0000256" key="6">
    <source>
        <dbReference type="ARBA" id="ARBA00022490"/>
    </source>
</evidence>
<dbReference type="PANTHER" id="PTHR44111:SF1">
    <property type="entry name" value="ELONGATOR COMPLEX PROTEIN 2"/>
    <property type="match status" value="1"/>
</dbReference>
<feature type="repeat" description="WD" evidence="11">
    <location>
        <begin position="386"/>
        <end position="416"/>
    </location>
</feature>
<evidence type="ECO:0000313" key="13">
    <source>
        <dbReference type="EMBL" id="KAK5167827.1"/>
    </source>
</evidence>
<accession>A0AAV9P7X3</accession>
<evidence type="ECO:0000256" key="5">
    <source>
        <dbReference type="ARBA" id="ARBA00020267"/>
    </source>
</evidence>
<evidence type="ECO:0000256" key="10">
    <source>
        <dbReference type="ARBA" id="ARBA00023242"/>
    </source>
</evidence>
<dbReference type="GO" id="GO:0005634">
    <property type="term" value="C:nucleus"/>
    <property type="evidence" value="ECO:0007669"/>
    <property type="project" value="UniProtKB-SubCell"/>
</dbReference>
<feature type="repeat" description="WD" evidence="11">
    <location>
        <begin position="52"/>
        <end position="95"/>
    </location>
</feature>
<dbReference type="PROSITE" id="PS50294">
    <property type="entry name" value="WD_REPEATS_REGION"/>
    <property type="match status" value="4"/>
</dbReference>
<dbReference type="FunFam" id="2.130.10.10:FF:000400">
    <property type="entry name" value="Elongator acetyltransferase complex subunit 2"/>
    <property type="match status" value="1"/>
</dbReference>
<dbReference type="PROSITE" id="PS50082">
    <property type="entry name" value="WD_REPEATS_2"/>
    <property type="match status" value="7"/>
</dbReference>
<keyword evidence="14" id="KW-1185">Reference proteome</keyword>
<evidence type="ECO:0000256" key="8">
    <source>
        <dbReference type="ARBA" id="ARBA00022694"/>
    </source>
</evidence>
<evidence type="ECO:0000256" key="4">
    <source>
        <dbReference type="ARBA" id="ARBA00005881"/>
    </source>
</evidence>
<keyword evidence="10" id="KW-0539">Nucleus</keyword>
<evidence type="ECO:0000313" key="14">
    <source>
        <dbReference type="Proteomes" id="UP001337655"/>
    </source>
</evidence>
<keyword evidence="9" id="KW-0677">Repeat</keyword>
<dbReference type="GO" id="GO:0033588">
    <property type="term" value="C:elongator holoenzyme complex"/>
    <property type="evidence" value="ECO:0007669"/>
    <property type="project" value="InterPro"/>
</dbReference>
<keyword evidence="7 11" id="KW-0853">WD repeat</keyword>
<keyword evidence="8" id="KW-0819">tRNA processing</keyword>
<dbReference type="SMART" id="SM00320">
    <property type="entry name" value="WD40"/>
    <property type="match status" value="11"/>
</dbReference>
<dbReference type="AlphaFoldDB" id="A0AAV9P7X3"/>
<comment type="similarity">
    <text evidence="4">Belongs to the WD repeat ELP2 family.</text>
</comment>
<comment type="caution">
    <text evidence="13">The sequence shown here is derived from an EMBL/GenBank/DDBJ whole genome shotgun (WGS) entry which is preliminary data.</text>
</comment>
<feature type="region of interest" description="Disordered" evidence="12">
    <location>
        <begin position="511"/>
        <end position="536"/>
    </location>
</feature>
<feature type="repeat" description="WD" evidence="11">
    <location>
        <begin position="277"/>
        <end position="323"/>
    </location>
</feature>
<dbReference type="Pfam" id="PF00400">
    <property type="entry name" value="WD40"/>
    <property type="match status" value="7"/>
</dbReference>
<feature type="compositionally biased region" description="Acidic residues" evidence="12">
    <location>
        <begin position="511"/>
        <end position="525"/>
    </location>
</feature>
<keyword evidence="6" id="KW-0963">Cytoplasm</keyword>
<evidence type="ECO:0000256" key="9">
    <source>
        <dbReference type="ARBA" id="ARBA00022737"/>
    </source>
</evidence>
<sequence length="802" mass="86831">MSTADLTFCAAGGNRHPSAADWAPELLAFGAGQNVALWNSKDPTPSGISALLTGHTGTVNAVKIFNGPKGRRIITGAADNTIRIWKQTDGTSTFVQEQCLEEHKGSVNVVSVLPDRDLFVSGAADGTVRIWDALGDEARLVQTMTLKPRYLPLACALFELGDGAIVLAVAGTSSSIQLYFRDVDAAEFKLQATLTGHEGWIRSLDFVQEYTGDLLLASASQDKFIRLWRIQAKSNNTSTVGLDLTEAATSHITSLSNKAHQIGSADRKHNVTFEALLVGHEDWIYTGRWAPKTSDKDPLTLLSASADNSLSIWRLDESSNIWVCHTRLGEISAQKGSTTATGSTGGFWIGLWQPDGSGVASLGRTGSWRRWAYSQAEDSWLQQVGISGHTQEVQGCAWAPDGSYLLSTSSDQTTRMLAQWRRDGMNTWHEVARPQIHGYDLNCVTSTSPHQFVSGADEKLLRVFNKPKAIDELLSKLSGTTTSVNGHLPEAANIPVLGLSNKAVAAEGDEDVDGDALSNGEDEQEAGPAAGHRGKSLLDLDHPPFEEHLARHTLWPEHEKLYGHGYEISAVASSHDGSLIATACKASSIDHAVIRLYDCLEWREVKPSLTAHSLTVTSLSFSPDDKYLLSVSRDRGWYVYERDATDSKTFTKFCSNLKGHSRMILDCSWAPQDVDYVFATAGRDKTVKLWKLVDGKADLVQSIAVDVAVTAVAYHESTVQSVAYIAHGTEDGSISILQVDKQELQLLSTTVIDTSISPSAAVNALRWRPGTTNINGAKQDGPLQLAAASDDTSVRIYDITAG</sequence>
<feature type="repeat" description="WD" evidence="11">
    <location>
        <begin position="657"/>
        <end position="700"/>
    </location>
</feature>
<feature type="repeat" description="WD" evidence="11">
    <location>
        <begin position="194"/>
        <end position="238"/>
    </location>
</feature>
<comment type="subcellular location">
    <subcellularLocation>
        <location evidence="2">Cytoplasm</location>
    </subcellularLocation>
    <subcellularLocation>
        <location evidence="1">Nucleus</location>
    </subcellularLocation>
</comment>
<feature type="repeat" description="WD" evidence="11">
    <location>
        <begin position="609"/>
        <end position="641"/>
    </location>
</feature>
<dbReference type="SUPFAM" id="SSF50998">
    <property type="entry name" value="Quinoprotein alcohol dehydrogenase-like"/>
    <property type="match status" value="1"/>
</dbReference>
<evidence type="ECO:0000256" key="12">
    <source>
        <dbReference type="SAM" id="MobiDB-lite"/>
    </source>
</evidence>
<dbReference type="RefSeq" id="XP_064657533.1">
    <property type="nucleotide sequence ID" value="XM_064804763.1"/>
</dbReference>
<dbReference type="Gene3D" id="2.130.10.10">
    <property type="entry name" value="YVTN repeat-like/Quinoprotein amine dehydrogenase"/>
    <property type="match status" value="5"/>
</dbReference>
<evidence type="ECO:0000256" key="11">
    <source>
        <dbReference type="PROSITE-ProRule" id="PRU00221"/>
    </source>
</evidence>
<dbReference type="InterPro" id="IPR001680">
    <property type="entry name" value="WD40_rpt"/>
</dbReference>
<comment type="pathway">
    <text evidence="3">tRNA modification; 5-methoxycarbonylmethyl-2-thiouridine-tRNA biosynthesis.</text>
</comment>
<dbReference type="SUPFAM" id="SSF50978">
    <property type="entry name" value="WD40 repeat-like"/>
    <property type="match status" value="1"/>
</dbReference>
<evidence type="ECO:0000256" key="3">
    <source>
        <dbReference type="ARBA" id="ARBA00005043"/>
    </source>
</evidence>
<reference evidence="13 14" key="1">
    <citation type="submission" date="2023-08" db="EMBL/GenBank/DDBJ databases">
        <title>Black Yeasts Isolated from many extreme environments.</title>
        <authorList>
            <person name="Coleine C."/>
            <person name="Stajich J.E."/>
            <person name="Selbmann L."/>
        </authorList>
    </citation>
    <scope>NUCLEOTIDE SEQUENCE [LARGE SCALE GENOMIC DNA]</scope>
    <source>
        <strain evidence="13 14">CCFEE 5935</strain>
    </source>
</reference>
<gene>
    <name evidence="13" type="primary">ELP2</name>
    <name evidence="13" type="ORF">LTR77_007526</name>
</gene>
<name>A0AAV9P7X3_9PEZI</name>
<evidence type="ECO:0000256" key="7">
    <source>
        <dbReference type="ARBA" id="ARBA00022574"/>
    </source>
</evidence>
<evidence type="ECO:0000256" key="2">
    <source>
        <dbReference type="ARBA" id="ARBA00004496"/>
    </source>
</evidence>
<dbReference type="PRINTS" id="PR00320">
    <property type="entry name" value="GPROTEINBRPT"/>
</dbReference>
<dbReference type="InterPro" id="IPR015943">
    <property type="entry name" value="WD40/YVTN_repeat-like_dom_sf"/>
</dbReference>
<dbReference type="GO" id="GO:0002098">
    <property type="term" value="P:tRNA wobble uridine modification"/>
    <property type="evidence" value="ECO:0007669"/>
    <property type="project" value="InterPro"/>
</dbReference>
<protein>
    <recommendedName>
        <fullName evidence="5">Elongator complex protein 2</fullName>
    </recommendedName>
</protein>
<dbReference type="InterPro" id="IPR020472">
    <property type="entry name" value="WD40_PAC1"/>
</dbReference>
<dbReference type="EMBL" id="JAVRRT010000011">
    <property type="protein sequence ID" value="KAK5167827.1"/>
    <property type="molecule type" value="Genomic_DNA"/>
</dbReference>
<dbReference type="InterPro" id="IPR011047">
    <property type="entry name" value="Quinoprotein_ADH-like_sf"/>
</dbReference>
<organism evidence="13 14">
    <name type="scientific">Saxophila tyrrhenica</name>
    <dbReference type="NCBI Taxonomy" id="1690608"/>
    <lineage>
        <taxon>Eukaryota</taxon>
        <taxon>Fungi</taxon>
        <taxon>Dikarya</taxon>
        <taxon>Ascomycota</taxon>
        <taxon>Pezizomycotina</taxon>
        <taxon>Dothideomycetes</taxon>
        <taxon>Dothideomycetidae</taxon>
        <taxon>Mycosphaerellales</taxon>
        <taxon>Extremaceae</taxon>
        <taxon>Saxophila</taxon>
    </lineage>
</organism>
<dbReference type="GO" id="GO:0005737">
    <property type="term" value="C:cytoplasm"/>
    <property type="evidence" value="ECO:0007669"/>
    <property type="project" value="UniProtKB-SubCell"/>
</dbReference>
<feature type="repeat" description="WD" evidence="11">
    <location>
        <begin position="100"/>
        <end position="132"/>
    </location>
</feature>
<dbReference type="InterPro" id="IPR037289">
    <property type="entry name" value="Elp2"/>
</dbReference>
<proteinExistence type="inferred from homology"/>
<dbReference type="InterPro" id="IPR036322">
    <property type="entry name" value="WD40_repeat_dom_sf"/>
</dbReference>